<dbReference type="OrthoDB" id="7950435at2"/>
<organism evidence="1 2">
    <name type="scientific">Arsenicitalea aurantiaca</name>
    <dbReference type="NCBI Taxonomy" id="1783274"/>
    <lineage>
        <taxon>Bacteria</taxon>
        <taxon>Pseudomonadati</taxon>
        <taxon>Pseudomonadota</taxon>
        <taxon>Alphaproteobacteria</taxon>
        <taxon>Hyphomicrobiales</taxon>
        <taxon>Devosiaceae</taxon>
        <taxon>Arsenicitalea</taxon>
    </lineage>
</organism>
<evidence type="ECO:0000313" key="2">
    <source>
        <dbReference type="Proteomes" id="UP000281547"/>
    </source>
</evidence>
<evidence type="ECO:0000313" key="1">
    <source>
        <dbReference type="EMBL" id="RUT34950.1"/>
    </source>
</evidence>
<keyword evidence="2" id="KW-1185">Reference proteome</keyword>
<protein>
    <submittedName>
        <fullName evidence="1">DUF1059 domain-containing protein</fullName>
    </submittedName>
</protein>
<dbReference type="EMBL" id="RZNJ01000001">
    <property type="protein sequence ID" value="RUT34950.1"/>
    <property type="molecule type" value="Genomic_DNA"/>
</dbReference>
<name>A0A433XLJ6_9HYPH</name>
<gene>
    <name evidence="1" type="ORF">EMQ25_03065</name>
</gene>
<proteinExistence type="predicted"/>
<comment type="caution">
    <text evidence="1">The sequence shown here is derived from an EMBL/GenBank/DDBJ whole genome shotgun (WGS) entry which is preliminary data.</text>
</comment>
<dbReference type="Pfam" id="PF06348">
    <property type="entry name" value="DUF1059"/>
    <property type="match status" value="1"/>
</dbReference>
<sequence>MKQFECGSLVPGCSWHTEAEESAEVVKRAAEHLRVAHGETVIRPEMVERIKERTHEAGDNRH</sequence>
<accession>A0A433XLJ6</accession>
<reference evidence="1 2" key="1">
    <citation type="journal article" date="2016" name="Int. J. Syst. Evol. Microbiol.">
        <title>Arsenicitalea aurantiaca gen. nov., sp. nov., a new member of the family Hyphomicrobiaceae, isolated from high-arsenic sediment.</title>
        <authorList>
            <person name="Mu Y."/>
            <person name="Zhou L."/>
            <person name="Zeng X.C."/>
            <person name="Liu L."/>
            <person name="Pan Y."/>
            <person name="Chen X."/>
            <person name="Wang J."/>
            <person name="Li S."/>
            <person name="Li W.J."/>
            <person name="Wang Y."/>
        </authorList>
    </citation>
    <scope>NUCLEOTIDE SEQUENCE [LARGE SCALE GENOMIC DNA]</scope>
    <source>
        <strain evidence="1 2">42-50</strain>
    </source>
</reference>
<dbReference type="InterPro" id="IPR009409">
    <property type="entry name" value="DUF1059"/>
</dbReference>
<dbReference type="Proteomes" id="UP000281547">
    <property type="component" value="Unassembled WGS sequence"/>
</dbReference>
<dbReference type="AlphaFoldDB" id="A0A433XLJ6"/>
<dbReference type="RefSeq" id="WP_127187070.1">
    <property type="nucleotide sequence ID" value="NZ_RZNJ01000001.1"/>
</dbReference>